<evidence type="ECO:0000256" key="1">
    <source>
        <dbReference type="ARBA" id="ARBA00000971"/>
    </source>
</evidence>
<comment type="caution">
    <text evidence="7">The sequence shown here is derived from an EMBL/GenBank/DDBJ whole genome shotgun (WGS) entry which is preliminary data.</text>
</comment>
<name>A0AA88H5F8_NAELO</name>
<accession>A0AA88H5F8</accession>
<evidence type="ECO:0000256" key="2">
    <source>
        <dbReference type="ARBA" id="ARBA00013194"/>
    </source>
</evidence>
<proteinExistence type="predicted"/>
<dbReference type="GO" id="GO:0005737">
    <property type="term" value="C:cytoplasm"/>
    <property type="evidence" value="ECO:0007669"/>
    <property type="project" value="TreeGrafter"/>
</dbReference>
<dbReference type="RefSeq" id="XP_044555723.1">
    <property type="nucleotide sequence ID" value="XM_044693138.1"/>
</dbReference>
<feature type="domain" description="PPIase FKBP-type" evidence="6">
    <location>
        <begin position="71"/>
        <end position="160"/>
    </location>
</feature>
<dbReference type="GeneID" id="68096048"/>
<keyword evidence="3 5" id="KW-0697">Rotamase</keyword>
<dbReference type="EMBL" id="PYSW02000001">
    <property type="protein sequence ID" value="KAG2393829.1"/>
    <property type="molecule type" value="Genomic_DNA"/>
</dbReference>
<gene>
    <name evidence="7" type="ORF">C9374_003593</name>
</gene>
<dbReference type="AlphaFoldDB" id="A0AA88H5F8"/>
<keyword evidence="8" id="KW-1185">Reference proteome</keyword>
<dbReference type="EC" id="5.2.1.8" evidence="2 5"/>
<protein>
    <recommendedName>
        <fullName evidence="2 5">peptidylprolyl isomerase</fullName>
        <ecNumber evidence="2 5">5.2.1.8</ecNumber>
    </recommendedName>
</protein>
<dbReference type="PROSITE" id="PS50059">
    <property type="entry name" value="FKBP_PPIASE"/>
    <property type="match status" value="1"/>
</dbReference>
<dbReference type="GO" id="GO:0003755">
    <property type="term" value="F:peptidyl-prolyl cis-trans isomerase activity"/>
    <property type="evidence" value="ECO:0007669"/>
    <property type="project" value="UniProtKB-KW"/>
</dbReference>
<dbReference type="FunFam" id="3.10.50.40:FF:000006">
    <property type="entry name" value="Peptidyl-prolyl cis-trans isomerase"/>
    <property type="match status" value="1"/>
</dbReference>
<comment type="catalytic activity">
    <reaction evidence="1 5">
        <text>[protein]-peptidylproline (omega=180) = [protein]-peptidylproline (omega=0)</text>
        <dbReference type="Rhea" id="RHEA:16237"/>
        <dbReference type="Rhea" id="RHEA-COMP:10747"/>
        <dbReference type="Rhea" id="RHEA-COMP:10748"/>
        <dbReference type="ChEBI" id="CHEBI:83833"/>
        <dbReference type="ChEBI" id="CHEBI:83834"/>
        <dbReference type="EC" id="5.2.1.8"/>
    </reaction>
</comment>
<dbReference type="Proteomes" id="UP000816034">
    <property type="component" value="Unassembled WGS sequence"/>
</dbReference>
<evidence type="ECO:0000256" key="3">
    <source>
        <dbReference type="ARBA" id="ARBA00023110"/>
    </source>
</evidence>
<dbReference type="PANTHER" id="PTHR10516">
    <property type="entry name" value="PEPTIDYL-PROLYL CIS-TRANS ISOMERASE"/>
    <property type="match status" value="1"/>
</dbReference>
<dbReference type="InterPro" id="IPR050689">
    <property type="entry name" value="FKBP-type_PPIase"/>
</dbReference>
<reference evidence="7 8" key="1">
    <citation type="journal article" date="2018" name="BMC Genomics">
        <title>The genome of Naegleria lovaniensis, the basis for a comparative approach to unravel pathogenicity factors of the human pathogenic amoeba N. fowleri.</title>
        <authorList>
            <person name="Liechti N."/>
            <person name="Schurch N."/>
            <person name="Bruggmann R."/>
            <person name="Wittwer M."/>
        </authorList>
    </citation>
    <scope>NUCLEOTIDE SEQUENCE [LARGE SCALE GENOMIC DNA]</scope>
    <source>
        <strain evidence="7 8">ATCC 30569</strain>
    </source>
</reference>
<dbReference type="InterPro" id="IPR046357">
    <property type="entry name" value="PPIase_dom_sf"/>
</dbReference>
<evidence type="ECO:0000256" key="5">
    <source>
        <dbReference type="PROSITE-ProRule" id="PRU00277"/>
    </source>
</evidence>
<dbReference type="Pfam" id="PF00254">
    <property type="entry name" value="FKBP_C"/>
    <property type="match status" value="1"/>
</dbReference>
<evidence type="ECO:0000259" key="6">
    <source>
        <dbReference type="PROSITE" id="PS50059"/>
    </source>
</evidence>
<evidence type="ECO:0000313" key="7">
    <source>
        <dbReference type="EMBL" id="KAG2393829.1"/>
    </source>
</evidence>
<dbReference type="SUPFAM" id="SSF54534">
    <property type="entry name" value="FKBP-like"/>
    <property type="match status" value="1"/>
</dbReference>
<keyword evidence="4 5" id="KW-0413">Isomerase</keyword>
<dbReference type="InterPro" id="IPR001179">
    <property type="entry name" value="PPIase_FKBP_dom"/>
</dbReference>
<dbReference type="Gene3D" id="3.10.50.40">
    <property type="match status" value="1"/>
</dbReference>
<dbReference type="PANTHER" id="PTHR10516:SF443">
    <property type="entry name" value="FK506-BINDING PROTEIN 59-RELATED"/>
    <property type="match status" value="1"/>
</dbReference>
<evidence type="ECO:0000256" key="4">
    <source>
        <dbReference type="ARBA" id="ARBA00023235"/>
    </source>
</evidence>
<evidence type="ECO:0000313" key="8">
    <source>
        <dbReference type="Proteomes" id="UP000816034"/>
    </source>
</evidence>
<sequence>MPSNAKTSNKTKKSTAEEDEKFMQDLIKKNESKLKKKLAKAAKWISLTPDEKVKKQILKQAEGEAQVPPNGSTVEVHYIGTLKSNGKKFDSSRDRNTPFSFTLGAGNVIRGWDIALASMKVGEKALVEIDSAYAYGARGAGSDIPPNSTLNFEIELLSFK</sequence>
<organism evidence="7 8">
    <name type="scientific">Naegleria lovaniensis</name>
    <name type="common">Amoeba</name>
    <dbReference type="NCBI Taxonomy" id="51637"/>
    <lineage>
        <taxon>Eukaryota</taxon>
        <taxon>Discoba</taxon>
        <taxon>Heterolobosea</taxon>
        <taxon>Tetramitia</taxon>
        <taxon>Eutetramitia</taxon>
        <taxon>Vahlkampfiidae</taxon>
        <taxon>Naegleria</taxon>
    </lineage>
</organism>